<evidence type="ECO:0000313" key="3">
    <source>
        <dbReference type="Proteomes" id="UP001596302"/>
    </source>
</evidence>
<organism evidence="2 3">
    <name type="scientific">Pseudonocardia hispaniensis</name>
    <dbReference type="NCBI Taxonomy" id="904933"/>
    <lineage>
        <taxon>Bacteria</taxon>
        <taxon>Bacillati</taxon>
        <taxon>Actinomycetota</taxon>
        <taxon>Actinomycetes</taxon>
        <taxon>Pseudonocardiales</taxon>
        <taxon>Pseudonocardiaceae</taxon>
        <taxon>Pseudonocardia</taxon>
    </lineage>
</organism>
<dbReference type="RefSeq" id="WP_379584784.1">
    <property type="nucleotide sequence ID" value="NZ_JBHSQW010000025.1"/>
</dbReference>
<proteinExistence type="predicted"/>
<name>A0ABW1J347_9PSEU</name>
<feature type="transmembrane region" description="Helical" evidence="1">
    <location>
        <begin position="165"/>
        <end position="187"/>
    </location>
</feature>
<dbReference type="EMBL" id="JBHSQW010000025">
    <property type="protein sequence ID" value="MFC5994760.1"/>
    <property type="molecule type" value="Genomic_DNA"/>
</dbReference>
<feature type="transmembrane region" description="Helical" evidence="1">
    <location>
        <begin position="221"/>
        <end position="242"/>
    </location>
</feature>
<reference evidence="3" key="1">
    <citation type="journal article" date="2019" name="Int. J. Syst. Evol. Microbiol.">
        <title>The Global Catalogue of Microorganisms (GCM) 10K type strain sequencing project: providing services to taxonomists for standard genome sequencing and annotation.</title>
        <authorList>
            <consortium name="The Broad Institute Genomics Platform"/>
            <consortium name="The Broad Institute Genome Sequencing Center for Infectious Disease"/>
            <person name="Wu L."/>
            <person name="Ma J."/>
        </authorList>
    </citation>
    <scope>NUCLEOTIDE SEQUENCE [LARGE SCALE GENOMIC DNA]</scope>
    <source>
        <strain evidence="3">CCM 8391</strain>
    </source>
</reference>
<keyword evidence="1" id="KW-1133">Transmembrane helix</keyword>
<feature type="transmembrane region" description="Helical" evidence="1">
    <location>
        <begin position="78"/>
        <end position="95"/>
    </location>
</feature>
<protein>
    <submittedName>
        <fullName evidence="2">DMT family transporter</fullName>
    </submittedName>
</protein>
<dbReference type="PANTHER" id="PTHR40761:SF1">
    <property type="entry name" value="CONSERVED INTEGRAL MEMBRANE ALANINE VALINE AND LEUCINE RICH PROTEIN-RELATED"/>
    <property type="match status" value="1"/>
</dbReference>
<feature type="transmembrane region" description="Helical" evidence="1">
    <location>
        <begin position="136"/>
        <end position="159"/>
    </location>
</feature>
<feature type="transmembrane region" description="Helical" evidence="1">
    <location>
        <begin position="254"/>
        <end position="272"/>
    </location>
</feature>
<feature type="transmembrane region" description="Helical" evidence="1">
    <location>
        <begin position="107"/>
        <end position="124"/>
    </location>
</feature>
<feature type="transmembrane region" description="Helical" evidence="1">
    <location>
        <begin position="194"/>
        <end position="215"/>
    </location>
</feature>
<dbReference type="PANTHER" id="PTHR40761">
    <property type="entry name" value="CONSERVED INTEGRAL MEMBRANE ALANINE VALINE AND LEUCINE RICH PROTEIN-RELATED"/>
    <property type="match status" value="1"/>
</dbReference>
<sequence length="285" mass="28368">MSGHSHTLVLAVLVALTSVLCYATSAVLQQRTASRQTAGGVLLVLRLAREPRWLLAVAATVGGALLHVGALALGPLTIVQPLGVLTLVFALPLGARLAGRVVTPGEWRAAAAVVLGLAAVLSVTPHRAPLLRLTPATLVAAGTVVTALVVVLVVIGGRLRGSGGLVVRAAAAATCYGFASGMARTAITGAGSMLVAGVMATVGAAAGLGLAQLAYRDGGLGAPLATVTLVDPLVAVLIGVVLLGEPIGLTPLRLTLGVGGVLLTSIGIWALTRVPPQARSVPARR</sequence>
<gene>
    <name evidence="2" type="ORF">ACFQE5_11115</name>
</gene>
<keyword evidence="3" id="KW-1185">Reference proteome</keyword>
<feature type="transmembrane region" description="Helical" evidence="1">
    <location>
        <begin position="53"/>
        <end position="73"/>
    </location>
</feature>
<evidence type="ECO:0000256" key="1">
    <source>
        <dbReference type="SAM" id="Phobius"/>
    </source>
</evidence>
<accession>A0ABW1J347</accession>
<dbReference type="NCBIfam" id="NF038012">
    <property type="entry name" value="DMT_1"/>
    <property type="match status" value="1"/>
</dbReference>
<dbReference type="Proteomes" id="UP001596302">
    <property type="component" value="Unassembled WGS sequence"/>
</dbReference>
<evidence type="ECO:0000313" key="2">
    <source>
        <dbReference type="EMBL" id="MFC5994760.1"/>
    </source>
</evidence>
<keyword evidence="1" id="KW-0812">Transmembrane</keyword>
<comment type="caution">
    <text evidence="2">The sequence shown here is derived from an EMBL/GenBank/DDBJ whole genome shotgun (WGS) entry which is preliminary data.</text>
</comment>
<keyword evidence="1" id="KW-0472">Membrane</keyword>